<feature type="repeat" description="WD" evidence="1">
    <location>
        <begin position="249"/>
        <end position="290"/>
    </location>
</feature>
<dbReference type="EMBL" id="ASPP01002860">
    <property type="protein sequence ID" value="ETO34119.1"/>
    <property type="molecule type" value="Genomic_DNA"/>
</dbReference>
<feature type="region of interest" description="Disordered" evidence="2">
    <location>
        <begin position="1"/>
        <end position="70"/>
    </location>
</feature>
<dbReference type="PROSITE" id="PS50082">
    <property type="entry name" value="WD_REPEATS_2"/>
    <property type="match status" value="1"/>
</dbReference>
<dbReference type="InterPro" id="IPR001680">
    <property type="entry name" value="WD40_rpt"/>
</dbReference>
<protein>
    <submittedName>
        <fullName evidence="3">Uncharacterized protein</fullName>
    </submittedName>
</protein>
<name>X6P7S5_RETFI</name>
<evidence type="ECO:0000313" key="4">
    <source>
        <dbReference type="Proteomes" id="UP000023152"/>
    </source>
</evidence>
<organism evidence="3 4">
    <name type="scientific">Reticulomyxa filosa</name>
    <dbReference type="NCBI Taxonomy" id="46433"/>
    <lineage>
        <taxon>Eukaryota</taxon>
        <taxon>Sar</taxon>
        <taxon>Rhizaria</taxon>
        <taxon>Retaria</taxon>
        <taxon>Foraminifera</taxon>
        <taxon>Monothalamids</taxon>
        <taxon>Reticulomyxidae</taxon>
        <taxon>Reticulomyxa</taxon>
    </lineage>
</organism>
<proteinExistence type="predicted"/>
<keyword evidence="4" id="KW-1185">Reference proteome</keyword>
<sequence length="303" mass="34723">MKKQQSTAPKKKLSFFFGNGTATNNSKENEYDNGNDNGNGNGNGNGNDNGNDAENDGNDGNNENKDDVSSDSLGFEAIENGYDNVSGIVSNYDYNNDQIYTIPYIPTYSDYMYNYYYFHYNCYNNNSEKLEKHNEHQCYQDMSWINHNQSQNKQVNDKCMILVWEFIDTQTQHKVNRKKLSKTPNAEIENTKVCCNLKCKWYDETVFYLFKGHLTSIVYAHNIHTVVVSGITGCIALLDDITGKCYNIFWGHQDAITRMVWDESMNRLITCSFDGCIKLWQINHSKYLSATVPQSLCITIPEA</sequence>
<keyword evidence="1" id="KW-0853">WD repeat</keyword>
<gene>
    <name evidence="3" type="ORF">RFI_02975</name>
</gene>
<dbReference type="InterPro" id="IPR036322">
    <property type="entry name" value="WD40_repeat_dom_sf"/>
</dbReference>
<dbReference type="SMART" id="SM00320">
    <property type="entry name" value="WD40"/>
    <property type="match status" value="1"/>
</dbReference>
<dbReference type="Proteomes" id="UP000023152">
    <property type="component" value="Unassembled WGS sequence"/>
</dbReference>
<dbReference type="Pfam" id="PF00400">
    <property type="entry name" value="WD40"/>
    <property type="match status" value="1"/>
</dbReference>
<evidence type="ECO:0000256" key="2">
    <source>
        <dbReference type="SAM" id="MobiDB-lite"/>
    </source>
</evidence>
<dbReference type="InterPro" id="IPR015943">
    <property type="entry name" value="WD40/YVTN_repeat-like_dom_sf"/>
</dbReference>
<dbReference type="PROSITE" id="PS50294">
    <property type="entry name" value="WD_REPEATS_REGION"/>
    <property type="match status" value="1"/>
</dbReference>
<evidence type="ECO:0000256" key="1">
    <source>
        <dbReference type="PROSITE-ProRule" id="PRU00221"/>
    </source>
</evidence>
<evidence type="ECO:0000313" key="3">
    <source>
        <dbReference type="EMBL" id="ETO34119.1"/>
    </source>
</evidence>
<dbReference type="SUPFAM" id="SSF50978">
    <property type="entry name" value="WD40 repeat-like"/>
    <property type="match status" value="1"/>
</dbReference>
<dbReference type="Gene3D" id="2.130.10.10">
    <property type="entry name" value="YVTN repeat-like/Quinoprotein amine dehydrogenase"/>
    <property type="match status" value="1"/>
</dbReference>
<feature type="compositionally biased region" description="Basic residues" evidence="2">
    <location>
        <begin position="1"/>
        <end position="13"/>
    </location>
</feature>
<comment type="caution">
    <text evidence="3">The sequence shown here is derived from an EMBL/GenBank/DDBJ whole genome shotgun (WGS) entry which is preliminary data.</text>
</comment>
<reference evidence="3 4" key="1">
    <citation type="journal article" date="2013" name="Curr. Biol.">
        <title>The Genome of the Foraminiferan Reticulomyxa filosa.</title>
        <authorList>
            <person name="Glockner G."/>
            <person name="Hulsmann N."/>
            <person name="Schleicher M."/>
            <person name="Noegel A.A."/>
            <person name="Eichinger L."/>
            <person name="Gallinger C."/>
            <person name="Pawlowski J."/>
            <person name="Sierra R."/>
            <person name="Euteneuer U."/>
            <person name="Pillet L."/>
            <person name="Moustafa A."/>
            <person name="Platzer M."/>
            <person name="Groth M."/>
            <person name="Szafranski K."/>
            <person name="Schliwa M."/>
        </authorList>
    </citation>
    <scope>NUCLEOTIDE SEQUENCE [LARGE SCALE GENOMIC DNA]</scope>
</reference>
<dbReference type="AlphaFoldDB" id="X6P7S5"/>
<feature type="compositionally biased region" description="Gly residues" evidence="2">
    <location>
        <begin position="37"/>
        <end position="47"/>
    </location>
</feature>
<accession>X6P7S5</accession>